<evidence type="ECO:0000313" key="2">
    <source>
        <dbReference type="EMBL" id="KAJ8978259.1"/>
    </source>
</evidence>
<dbReference type="InterPro" id="IPR053061">
    <property type="entry name" value="AN1-type_zinc_finger"/>
</dbReference>
<dbReference type="Pfam" id="PF00240">
    <property type="entry name" value="ubiquitin"/>
    <property type="match status" value="1"/>
</dbReference>
<feature type="domain" description="Ubiquitin-like" evidence="1">
    <location>
        <begin position="15"/>
        <end position="90"/>
    </location>
</feature>
<dbReference type="Proteomes" id="UP001162164">
    <property type="component" value="Unassembled WGS sequence"/>
</dbReference>
<dbReference type="EMBL" id="JAPWTJ010000460">
    <property type="protein sequence ID" value="KAJ8978259.1"/>
    <property type="molecule type" value="Genomic_DNA"/>
</dbReference>
<proteinExistence type="predicted"/>
<evidence type="ECO:0000313" key="3">
    <source>
        <dbReference type="Proteomes" id="UP001162164"/>
    </source>
</evidence>
<gene>
    <name evidence="2" type="ORF">NQ317_012617</name>
</gene>
<organism evidence="2 3">
    <name type="scientific">Molorchus minor</name>
    <dbReference type="NCBI Taxonomy" id="1323400"/>
    <lineage>
        <taxon>Eukaryota</taxon>
        <taxon>Metazoa</taxon>
        <taxon>Ecdysozoa</taxon>
        <taxon>Arthropoda</taxon>
        <taxon>Hexapoda</taxon>
        <taxon>Insecta</taxon>
        <taxon>Pterygota</taxon>
        <taxon>Neoptera</taxon>
        <taxon>Endopterygota</taxon>
        <taxon>Coleoptera</taxon>
        <taxon>Polyphaga</taxon>
        <taxon>Cucujiformia</taxon>
        <taxon>Chrysomeloidea</taxon>
        <taxon>Cerambycidae</taxon>
        <taxon>Lamiinae</taxon>
        <taxon>Monochamini</taxon>
        <taxon>Molorchus</taxon>
    </lineage>
</organism>
<protein>
    <recommendedName>
        <fullName evidence="1">Ubiquitin-like domain-containing protein</fullName>
    </recommendedName>
</protein>
<keyword evidence="3" id="KW-1185">Reference proteome</keyword>
<dbReference type="PANTHER" id="PTHR46728">
    <property type="entry name" value="AN1-TYPE ZINC FINGER PROTEIN 4"/>
    <property type="match status" value="1"/>
</dbReference>
<dbReference type="InterPro" id="IPR029071">
    <property type="entry name" value="Ubiquitin-like_domsf"/>
</dbReference>
<comment type="caution">
    <text evidence="2">The sequence shown here is derived from an EMBL/GenBank/DDBJ whole genome shotgun (WGS) entry which is preliminary data.</text>
</comment>
<dbReference type="SUPFAM" id="SSF54236">
    <property type="entry name" value="Ubiquitin-like"/>
    <property type="match status" value="1"/>
</dbReference>
<dbReference type="InterPro" id="IPR000626">
    <property type="entry name" value="Ubiquitin-like_dom"/>
</dbReference>
<dbReference type="PRINTS" id="PR00348">
    <property type="entry name" value="UBIQUITIN"/>
</dbReference>
<dbReference type="PROSITE" id="PS50053">
    <property type="entry name" value="UBIQUITIN_2"/>
    <property type="match status" value="1"/>
</dbReference>
<dbReference type="InterPro" id="IPR019956">
    <property type="entry name" value="Ubiquitin_dom"/>
</dbReference>
<dbReference type="SMART" id="SM00213">
    <property type="entry name" value="UBQ"/>
    <property type="match status" value="1"/>
</dbReference>
<sequence length="109" mass="12368">MSEDGFSDGFEEPNMEIQIRTLMGTTFDIQVSSTETVGDIKKKIYRVEGIPIYQQNLIYQSRELKDTIRLSDAGVRNGSTLTLVASMRVGPYQRDVCQWPANIMLCSRN</sequence>
<dbReference type="Gene3D" id="3.10.20.90">
    <property type="entry name" value="Phosphatidylinositol 3-kinase Catalytic Subunit, Chain A, domain 1"/>
    <property type="match status" value="1"/>
</dbReference>
<name>A0ABQ9JJ98_9CUCU</name>
<accession>A0ABQ9JJ98</accession>
<dbReference type="PANTHER" id="PTHR46728:SF1">
    <property type="entry name" value="AN1-TYPE ZINC FINGER PROTEIN 4"/>
    <property type="match status" value="1"/>
</dbReference>
<reference evidence="2" key="1">
    <citation type="journal article" date="2023" name="Insect Mol. Biol.">
        <title>Genome sequencing provides insights into the evolution of gene families encoding plant cell wall-degrading enzymes in longhorned beetles.</title>
        <authorList>
            <person name="Shin N.R."/>
            <person name="Okamura Y."/>
            <person name="Kirsch R."/>
            <person name="Pauchet Y."/>
        </authorList>
    </citation>
    <scope>NUCLEOTIDE SEQUENCE</scope>
    <source>
        <strain evidence="2">MMC_N1</strain>
    </source>
</reference>
<evidence type="ECO:0000259" key="1">
    <source>
        <dbReference type="PROSITE" id="PS50053"/>
    </source>
</evidence>